<evidence type="ECO:0000256" key="6">
    <source>
        <dbReference type="ARBA" id="ARBA00023015"/>
    </source>
</evidence>
<dbReference type="Pfam" id="PF11781">
    <property type="entry name" value="Zn_ribbon_RRN7"/>
    <property type="match status" value="1"/>
</dbReference>
<dbReference type="InterPro" id="IPR021752">
    <property type="entry name" value="TF_Rrn7_Zf"/>
</dbReference>
<dbReference type="Pfam" id="PF20644">
    <property type="entry name" value="Rrn7_cyclin_N"/>
    <property type="match status" value="1"/>
</dbReference>
<organism evidence="14 15">
    <name type="scientific">Aspergillus oryzae</name>
    <name type="common">Yellow koji mold</name>
    <dbReference type="NCBI Taxonomy" id="5062"/>
    <lineage>
        <taxon>Eukaryota</taxon>
        <taxon>Fungi</taxon>
        <taxon>Dikarya</taxon>
        <taxon>Ascomycota</taxon>
        <taxon>Pezizomycotina</taxon>
        <taxon>Eurotiomycetes</taxon>
        <taxon>Eurotiomycetidae</taxon>
        <taxon>Eurotiales</taxon>
        <taxon>Aspergillaceae</taxon>
        <taxon>Aspergillus</taxon>
        <taxon>Aspergillus subgen. Circumdati</taxon>
    </lineage>
</organism>
<comment type="similarity">
    <text evidence="2">Belongs to the RRN7/TAF1B family.</text>
</comment>
<proteinExistence type="inferred from homology"/>
<evidence type="ECO:0000259" key="11">
    <source>
        <dbReference type="Pfam" id="PF11781"/>
    </source>
</evidence>
<dbReference type="GO" id="GO:0070860">
    <property type="term" value="C:RNA polymerase I core factor complex"/>
    <property type="evidence" value="ECO:0007669"/>
    <property type="project" value="InterPro"/>
</dbReference>
<protein>
    <submittedName>
        <fullName evidence="14">Transcription initiation factor Rrn7</fullName>
    </submittedName>
</protein>
<evidence type="ECO:0000256" key="4">
    <source>
        <dbReference type="ARBA" id="ARBA00022771"/>
    </source>
</evidence>
<dbReference type="InterPro" id="IPR048538">
    <property type="entry name" value="Rrn7_cyclin_C"/>
</dbReference>
<evidence type="ECO:0000256" key="3">
    <source>
        <dbReference type="ARBA" id="ARBA00022723"/>
    </source>
</evidence>
<dbReference type="GO" id="GO:0042790">
    <property type="term" value="P:nucleolar large rRNA transcription by RNA polymerase I"/>
    <property type="evidence" value="ECO:0007669"/>
    <property type="project" value="TreeGrafter"/>
</dbReference>
<keyword evidence="3" id="KW-0479">Metal-binding</keyword>
<keyword evidence="4" id="KW-0863">Zinc-finger</keyword>
<dbReference type="AlphaFoldDB" id="A0A1S9DLX1"/>
<accession>A0A1S9DLX1</accession>
<dbReference type="eggNOG" id="KOG0003">
    <property type="taxonomic scope" value="Eukaryota"/>
</dbReference>
<dbReference type="GO" id="GO:0008270">
    <property type="term" value="F:zinc ion binding"/>
    <property type="evidence" value="ECO:0007669"/>
    <property type="project" value="UniProtKB-KW"/>
</dbReference>
<feature type="domain" description="Rrn7/TAF1B C-terminal cyclin" evidence="13">
    <location>
        <begin position="221"/>
        <end position="388"/>
    </location>
</feature>
<dbReference type="GO" id="GO:0003743">
    <property type="term" value="F:translation initiation factor activity"/>
    <property type="evidence" value="ECO:0007669"/>
    <property type="project" value="UniProtKB-KW"/>
</dbReference>
<dbReference type="InterPro" id="IPR033599">
    <property type="entry name" value="TAF1B/Rrn7"/>
</dbReference>
<evidence type="ECO:0000256" key="2">
    <source>
        <dbReference type="ARBA" id="ARBA00006899"/>
    </source>
</evidence>
<keyword evidence="5" id="KW-0862">Zinc</keyword>
<evidence type="ECO:0000259" key="12">
    <source>
        <dbReference type="Pfam" id="PF20644"/>
    </source>
</evidence>
<keyword evidence="9" id="KW-0539">Nucleus</keyword>
<reference evidence="14 15" key="1">
    <citation type="submission" date="2016-10" db="EMBL/GenBank/DDBJ databases">
        <title>Genome sequencing of Aspergillus oryzae BCC7051.</title>
        <authorList>
            <person name="Thammarongtham C."/>
            <person name="Vorapreeda T."/>
            <person name="Nookaew I."/>
            <person name="Srisuk T."/>
            <person name="Land M."/>
            <person name="Jeennor S."/>
            <person name="Laoteng K."/>
        </authorList>
    </citation>
    <scope>NUCLEOTIDE SEQUENCE [LARGE SCALE GENOMIC DNA]</scope>
    <source>
        <strain evidence="14 15">BCC7051</strain>
    </source>
</reference>
<dbReference type="OrthoDB" id="428577at2759"/>
<dbReference type="PANTHER" id="PTHR31576:SF2">
    <property type="entry name" value="TATA BOX-BINDING PROTEIN-ASSOCIATED FACTOR RNA POLYMERASE I SUBUNIT B"/>
    <property type="match status" value="1"/>
</dbReference>
<dbReference type="Proteomes" id="UP000190312">
    <property type="component" value="Unassembled WGS sequence"/>
</dbReference>
<keyword evidence="14" id="KW-0648">Protein biosynthesis</keyword>
<dbReference type="EMBL" id="MKZY01000004">
    <property type="protein sequence ID" value="OOO10049.1"/>
    <property type="molecule type" value="Genomic_DNA"/>
</dbReference>
<keyword evidence="8" id="KW-0804">Transcription</keyword>
<keyword evidence="6" id="KW-0805">Transcription regulation</keyword>
<comment type="caution">
    <text evidence="14">The sequence shown here is derived from an EMBL/GenBank/DDBJ whole genome shotgun (WGS) entry which is preliminary data.</text>
</comment>
<evidence type="ECO:0000256" key="8">
    <source>
        <dbReference type="ARBA" id="ARBA00023163"/>
    </source>
</evidence>
<dbReference type="InterPro" id="IPR048540">
    <property type="entry name" value="Rrn7_cyclin_N"/>
</dbReference>
<comment type="subcellular location">
    <subcellularLocation>
        <location evidence="1">Nucleus</location>
        <location evidence="1">Nucleolus</location>
    </subcellularLocation>
</comment>
<dbReference type="Pfam" id="PF20645">
    <property type="entry name" value="Rrn7_cyclin_C"/>
    <property type="match status" value="1"/>
</dbReference>
<evidence type="ECO:0000259" key="13">
    <source>
        <dbReference type="Pfam" id="PF20645"/>
    </source>
</evidence>
<sequence>MEYTIRGVCGQEGCRETRYYLDNGLWFCRRGHQQEGRQVEEEPDDFGTQGKTNRVKKAVTEKGAKTYRGRQAYRLFLQVYQLILWKQCHALVQSRGFPAQLEHVVRDLWALRLETYLNKIQDSSDGGEIEFFSSQPTADQEEPDIVKFGGKHLQWPRLVDSVALCYLGALLMRLPVGIGDFHRMIMYGDIPYIRITRSIPREMRDKLPQEYLSIIETTRLLKAEHLHKAVLQLSLLYRHKFGVHFPALNLPPILYHYIRRLALPVDIYSAVKRLRVLLGFSFEFPKGLASRSRPHDLPEIQLITLIVISTKLLFPFDDLKRYPASAKEPTTQVIDWKHWAQAQRQFDSRETARGRIGKGNEILVDERDVFHMTPSQLDEYMNWYENNWLDNSKASNPLSDLFPVGPTGTDSREVAGPPDEDDEEAIGSMLRTVTQQLKPRKVITEDNSDVPRPGSSYVRYKMESDLPENARPFYETAAKVVGVSLSTLVRAVSHAEYKIMRWLEDQRRIELYGDASGIEFAKFDSSDDMGEQDMTDSDDSPSY</sequence>
<dbReference type="VEuPathDB" id="FungiDB:AO090003000936"/>
<feature type="domain" description="RRN7-type" evidence="11">
    <location>
        <begin position="5"/>
        <end position="36"/>
    </location>
</feature>
<dbReference type="VEuPathDB" id="FungiDB:AO090003000937"/>
<keyword evidence="14" id="KW-0396">Initiation factor</keyword>
<feature type="region of interest" description="Disordered" evidence="10">
    <location>
        <begin position="522"/>
        <end position="543"/>
    </location>
</feature>
<gene>
    <name evidence="14" type="ORF">OAory_01058570</name>
</gene>
<evidence type="ECO:0000256" key="9">
    <source>
        <dbReference type="ARBA" id="ARBA00023242"/>
    </source>
</evidence>
<dbReference type="PANTHER" id="PTHR31576">
    <property type="entry name" value="TATA BOX-BINDING PROTEIN-ASSOCIATED FACTOR RNA POLYMERASE I SUBUNIT B"/>
    <property type="match status" value="1"/>
</dbReference>
<evidence type="ECO:0000313" key="14">
    <source>
        <dbReference type="EMBL" id="OOO10049.1"/>
    </source>
</evidence>
<feature type="region of interest" description="Disordered" evidence="10">
    <location>
        <begin position="404"/>
        <end position="423"/>
    </location>
</feature>
<dbReference type="GO" id="GO:0001164">
    <property type="term" value="F:RNA polymerase I core promoter sequence-specific DNA binding"/>
    <property type="evidence" value="ECO:0007669"/>
    <property type="project" value="InterPro"/>
</dbReference>
<feature type="domain" description="Rrn7/TAF1B N-terminal cyclin" evidence="12">
    <location>
        <begin position="80"/>
        <end position="200"/>
    </location>
</feature>
<keyword evidence="7" id="KW-0238">DNA-binding</keyword>
<evidence type="ECO:0000256" key="1">
    <source>
        <dbReference type="ARBA" id="ARBA00004604"/>
    </source>
</evidence>
<evidence type="ECO:0000313" key="15">
    <source>
        <dbReference type="Proteomes" id="UP000190312"/>
    </source>
</evidence>
<feature type="compositionally biased region" description="Acidic residues" evidence="10">
    <location>
        <begin position="526"/>
        <end position="543"/>
    </location>
</feature>
<name>A0A1S9DLX1_ASPOZ</name>
<evidence type="ECO:0000256" key="5">
    <source>
        <dbReference type="ARBA" id="ARBA00022833"/>
    </source>
</evidence>
<evidence type="ECO:0000256" key="7">
    <source>
        <dbReference type="ARBA" id="ARBA00023125"/>
    </source>
</evidence>
<evidence type="ECO:0000256" key="10">
    <source>
        <dbReference type="SAM" id="MobiDB-lite"/>
    </source>
</evidence>